<keyword evidence="2" id="KW-1133">Transmembrane helix</keyword>
<gene>
    <name evidence="3" type="ORF">AW171_hschr63766</name>
</gene>
<feature type="compositionally biased region" description="Basic and acidic residues" evidence="1">
    <location>
        <begin position="458"/>
        <end position="475"/>
    </location>
</feature>
<feature type="region of interest" description="Disordered" evidence="1">
    <location>
        <begin position="456"/>
        <end position="475"/>
    </location>
</feature>
<protein>
    <submittedName>
        <fullName evidence="3">HFL064Cp</fullName>
    </submittedName>
</protein>
<dbReference type="EMBL" id="CP014246">
    <property type="protein sequence ID" value="AMD21792.1"/>
    <property type="molecule type" value="Genomic_DNA"/>
</dbReference>
<dbReference type="PANTHER" id="PTHR28142:SF1">
    <property type="entry name" value="MITOCHONDRIAL INNER MEMBRANE I-AAA PROTEASE SUPERCOMPLEX SUBUNIT MGR3-RELATED"/>
    <property type="match status" value="1"/>
</dbReference>
<proteinExistence type="predicted"/>
<keyword evidence="2" id="KW-0812">Transmembrane</keyword>
<keyword evidence="2" id="KW-0472">Membrane</keyword>
<evidence type="ECO:0000256" key="2">
    <source>
        <dbReference type="SAM" id="Phobius"/>
    </source>
</evidence>
<dbReference type="GO" id="GO:0006515">
    <property type="term" value="P:protein quality control for misfolded or incompletely synthesized proteins"/>
    <property type="evidence" value="ECO:0007669"/>
    <property type="project" value="TreeGrafter"/>
</dbReference>
<dbReference type="GeneID" id="28725100"/>
<evidence type="ECO:0000256" key="1">
    <source>
        <dbReference type="SAM" id="MobiDB-lite"/>
    </source>
</evidence>
<name>A0A0X8HUP2_9SACH</name>
<evidence type="ECO:0000313" key="4">
    <source>
        <dbReference type="Proteomes" id="UP000243052"/>
    </source>
</evidence>
<dbReference type="Proteomes" id="UP000243052">
    <property type="component" value="Chromosome vi"/>
</dbReference>
<dbReference type="STRING" id="45286.A0A0X8HUP2"/>
<organism evidence="3 4">
    <name type="scientific">Eremothecium sinecaudum</name>
    <dbReference type="NCBI Taxonomy" id="45286"/>
    <lineage>
        <taxon>Eukaryota</taxon>
        <taxon>Fungi</taxon>
        <taxon>Dikarya</taxon>
        <taxon>Ascomycota</taxon>
        <taxon>Saccharomycotina</taxon>
        <taxon>Saccharomycetes</taxon>
        <taxon>Saccharomycetales</taxon>
        <taxon>Saccharomycetaceae</taxon>
        <taxon>Eremothecium</taxon>
    </lineage>
</organism>
<reference evidence="3 4" key="1">
    <citation type="submission" date="2016-01" db="EMBL/GenBank/DDBJ databases">
        <title>Genome sequence of the yeast Holleya sinecauda.</title>
        <authorList>
            <person name="Dietrich F.S."/>
        </authorList>
    </citation>
    <scope>NUCLEOTIDE SEQUENCE [LARGE SCALE GENOMIC DNA]</scope>
    <source>
        <strain evidence="3 4">ATCC 58844</strain>
    </source>
</reference>
<dbReference type="OrthoDB" id="10050400at2759"/>
<dbReference type="RefSeq" id="XP_017988788.1">
    <property type="nucleotide sequence ID" value="XM_018133086.1"/>
</dbReference>
<feature type="transmembrane region" description="Helical" evidence="2">
    <location>
        <begin position="47"/>
        <end position="66"/>
    </location>
</feature>
<dbReference type="GO" id="GO:0031942">
    <property type="term" value="C:i-AAA complex"/>
    <property type="evidence" value="ECO:0007669"/>
    <property type="project" value="TreeGrafter"/>
</dbReference>
<dbReference type="PANTHER" id="PTHR28142">
    <property type="entry name" value="MITOCHONDRIAL INNER MEMBRANE I-AAA PROTEASE SUPERCOMPLEX SUBUNIT MGR3-RELATED"/>
    <property type="match status" value="1"/>
</dbReference>
<dbReference type="CDD" id="cd24145">
    <property type="entry name" value="Mgr3-like"/>
    <property type="match status" value="1"/>
</dbReference>
<dbReference type="InterPro" id="IPR040201">
    <property type="entry name" value="Mrg3-like"/>
</dbReference>
<sequence>MMLRSIERFTFSRFVRPKPFQRTRTAKLSTYYRPINNNLPIKKSNKLLITASGLSAIALGLWYFYWPHHKFPSPVAKLLRKALWEESDRKGNDYHSALKYYIDALEKCDELQMEPISDEYTGIQIKIAEMYEKMNMHQEAYTIYLEMLHRYYEALMTEGKITKAMRPHFIQKDLRALIKALEMNQNVAQGKKLLLMHLLLAQEEILLRSPELKKFFARRKEEAATVKDKEQLQQMRYKNFKSHVNGENIKLDENGNMILDLQKDSSAWHPFKEEFFTARDLYTVYCLSTNDLPSALSSKLTTVEWMVMADMPPGQILLSQANLGSLLYLEAERTEAILYKMEEEFKGKEKSNKDIQLLRTLHSKRSALMDMATTSYQSIITFAKKNKKLRFHAKEMMDSSASQAVALSTYGLGVINLHQGQLSVSEKLLLDAIALAKDTDFHDLTKEANQELNKLKRAKEAKAKESNRKGVTDNI</sequence>
<keyword evidence="4" id="KW-1185">Reference proteome</keyword>
<accession>A0A0X8HUP2</accession>
<dbReference type="AlphaFoldDB" id="A0A0X8HUP2"/>
<dbReference type="GO" id="GO:0051787">
    <property type="term" value="F:misfolded protein binding"/>
    <property type="evidence" value="ECO:0007669"/>
    <property type="project" value="TreeGrafter"/>
</dbReference>
<evidence type="ECO:0000313" key="3">
    <source>
        <dbReference type="EMBL" id="AMD21792.1"/>
    </source>
</evidence>